<feature type="transmembrane region" description="Helical" evidence="1">
    <location>
        <begin position="306"/>
        <end position="325"/>
    </location>
</feature>
<dbReference type="InterPro" id="IPR022604">
    <property type="entry name" value="DUF2955"/>
</dbReference>
<keyword evidence="1" id="KW-0472">Membrane</keyword>
<evidence type="ECO:0000313" key="3">
    <source>
        <dbReference type="Proteomes" id="UP000813876"/>
    </source>
</evidence>
<comment type="caution">
    <text evidence="2">The sequence shown here is derived from an EMBL/GenBank/DDBJ whole genome shotgun (WGS) entry which is preliminary data.</text>
</comment>
<feature type="transmembrane region" description="Helical" evidence="1">
    <location>
        <begin position="135"/>
        <end position="156"/>
    </location>
</feature>
<proteinExistence type="predicted"/>
<dbReference type="Proteomes" id="UP000813876">
    <property type="component" value="Unassembled WGS sequence"/>
</dbReference>
<protein>
    <submittedName>
        <fullName evidence="2">DUF2955 domain-containing protein</fullName>
    </submittedName>
</protein>
<dbReference type="RefSeq" id="WP_107199604.1">
    <property type="nucleotide sequence ID" value="NZ_PYMQ01000044.1"/>
</dbReference>
<feature type="transmembrane region" description="Helical" evidence="1">
    <location>
        <begin position="247"/>
        <end position="264"/>
    </location>
</feature>
<organism evidence="2 3">
    <name type="scientific">Photobacterium phosphoreum</name>
    <dbReference type="NCBI Taxonomy" id="659"/>
    <lineage>
        <taxon>Bacteria</taxon>
        <taxon>Pseudomonadati</taxon>
        <taxon>Pseudomonadota</taxon>
        <taxon>Gammaproteobacteria</taxon>
        <taxon>Vibrionales</taxon>
        <taxon>Vibrionaceae</taxon>
        <taxon>Photobacterium</taxon>
    </lineage>
</organism>
<name>A0AAW4ZX54_PHOPO</name>
<gene>
    <name evidence="2" type="ORF">GLP33_09265</name>
</gene>
<evidence type="ECO:0000256" key="1">
    <source>
        <dbReference type="SAM" id="Phobius"/>
    </source>
</evidence>
<keyword evidence="1" id="KW-0812">Transmembrane</keyword>
<dbReference type="Pfam" id="PF11168">
    <property type="entry name" value="DUF2955"/>
    <property type="match status" value="1"/>
</dbReference>
<accession>A0AAW4ZX54</accession>
<feature type="transmembrane region" description="Helical" evidence="1">
    <location>
        <begin position="104"/>
        <end position="123"/>
    </location>
</feature>
<feature type="transmembrane region" description="Helical" evidence="1">
    <location>
        <begin position="220"/>
        <end position="241"/>
    </location>
</feature>
<dbReference type="AlphaFoldDB" id="A0AAW4ZX54"/>
<sequence>MRLNKNDINGALRIALTITVCMLIGKLAHFNSPVYFALYPTILMTKGRQFSWSGIARMFFPTFIAASTALIVSNLFYNHPFIIWTISLFFFDFMRRRANTQAKLNQLLMPTFNWILIIIFAQHTDMNMPMRIHEILLAMLITAVVAKTMIWLFPVTKKKQPLTPMPTFTIGYKHRFVTLVLLGMSVAFLMVVNLISATFCLVPVIAAATQINRTNYIKTIKLRFITQVGGCMVALIFSIIMMGHQDIIPYYAFILGGLIFTLAIMMSTSKGPEQNIHADAILATALPIQLYIGSNSLNLESTFLRGWELAVTLGILYLIHLLSLMRECNAPSND</sequence>
<evidence type="ECO:0000313" key="2">
    <source>
        <dbReference type="EMBL" id="MCF2301923.1"/>
    </source>
</evidence>
<reference evidence="2" key="1">
    <citation type="submission" date="2019-11" db="EMBL/GenBank/DDBJ databases">
        <title>Comparative genomics of photobacteria reveal adaptation to distinct habitats.</title>
        <authorList>
            <person name="Fuertes-Perez S."/>
            <person name="Hilgarth M."/>
            <person name="Vogel R.F."/>
        </authorList>
    </citation>
    <scope>NUCLEOTIDE SEQUENCE</scope>
    <source>
        <strain evidence="2">TMW2.2145</strain>
    </source>
</reference>
<keyword evidence="1" id="KW-1133">Transmembrane helix</keyword>
<feature type="transmembrane region" description="Helical" evidence="1">
    <location>
        <begin position="12"/>
        <end position="30"/>
    </location>
</feature>
<dbReference type="EMBL" id="WMCP01000008">
    <property type="protein sequence ID" value="MCF2301923.1"/>
    <property type="molecule type" value="Genomic_DNA"/>
</dbReference>
<feature type="transmembrane region" description="Helical" evidence="1">
    <location>
        <begin position="176"/>
        <end position="208"/>
    </location>
</feature>